<dbReference type="SUPFAM" id="SSF81321">
    <property type="entry name" value="Family A G protein-coupled receptor-like"/>
    <property type="match status" value="1"/>
</dbReference>
<evidence type="ECO:0008006" key="4">
    <source>
        <dbReference type="Google" id="ProtNLM"/>
    </source>
</evidence>
<dbReference type="PANTHER" id="PTHR22941:SF2">
    <property type="entry name" value="SERPENTINE RECEPTOR, CLASS H-RELATED"/>
    <property type="match status" value="1"/>
</dbReference>
<feature type="transmembrane region" description="Helical" evidence="1">
    <location>
        <begin position="144"/>
        <end position="165"/>
    </location>
</feature>
<accession>E3LI10</accession>
<evidence type="ECO:0000256" key="1">
    <source>
        <dbReference type="SAM" id="Phobius"/>
    </source>
</evidence>
<dbReference type="OMA" id="NSHIWVI"/>
<dbReference type="AlphaFoldDB" id="E3LI10"/>
<dbReference type="InterPro" id="IPR053220">
    <property type="entry name" value="Nematode_rcpt-like_serp_H"/>
</dbReference>
<evidence type="ECO:0000313" key="3">
    <source>
        <dbReference type="Proteomes" id="UP000008281"/>
    </source>
</evidence>
<keyword evidence="1" id="KW-0472">Membrane</keyword>
<feature type="transmembrane region" description="Helical" evidence="1">
    <location>
        <begin position="21"/>
        <end position="45"/>
    </location>
</feature>
<dbReference type="PANTHER" id="PTHR22941">
    <property type="entry name" value="SERPENTINE RECEPTOR"/>
    <property type="match status" value="1"/>
</dbReference>
<dbReference type="Pfam" id="PF10318">
    <property type="entry name" value="7TM_GPCR_Srh"/>
    <property type="match status" value="1"/>
</dbReference>
<reference evidence="2" key="1">
    <citation type="submission" date="2007-07" db="EMBL/GenBank/DDBJ databases">
        <title>PCAP assembly of the Caenorhabditis remanei genome.</title>
        <authorList>
            <consortium name="The Caenorhabditis remanei Sequencing Consortium"/>
            <person name="Wilson R.K."/>
        </authorList>
    </citation>
    <scope>NUCLEOTIDE SEQUENCE [LARGE SCALE GENOMIC DNA]</scope>
    <source>
        <strain evidence="2">PB4641</strain>
    </source>
</reference>
<feature type="transmembrane region" description="Helical" evidence="1">
    <location>
        <begin position="102"/>
        <end position="123"/>
    </location>
</feature>
<proteinExistence type="predicted"/>
<gene>
    <name evidence="2" type="ORF">CRE_08881</name>
</gene>
<organism evidence="3">
    <name type="scientific">Caenorhabditis remanei</name>
    <name type="common">Caenorhabditis vulgaris</name>
    <dbReference type="NCBI Taxonomy" id="31234"/>
    <lineage>
        <taxon>Eukaryota</taxon>
        <taxon>Metazoa</taxon>
        <taxon>Ecdysozoa</taxon>
        <taxon>Nematoda</taxon>
        <taxon>Chromadorea</taxon>
        <taxon>Rhabditida</taxon>
        <taxon>Rhabditina</taxon>
        <taxon>Rhabditomorpha</taxon>
        <taxon>Rhabditoidea</taxon>
        <taxon>Rhabditidae</taxon>
        <taxon>Peloderinae</taxon>
        <taxon>Caenorhabditis</taxon>
    </lineage>
</organism>
<sequence length="344" mass="39894">MSQNTNLTCHNVGSYYSSPEFLANTVHIVTAISNPTHILGLYIILTKTPNSMKSVKWYFLNSHIWVIIYDNFLGVLVIPFVLIPTWSGYTLGLLRHIGFSDLTMNALILWVCTNTLLSNLAIFENRFHIVCNYSWMHKWTPWRNYWLAAHFSYAALVFVPFWFLIPDQVEAVKNVFKKISCIPDSVRSEPIFVVTEDFTYQLISLVSFLIIGTSEFVVFIICLVRNILQQLRSKKISKKTYDLQIKFFTALMIQTMVPTVLLLLPLNFTWMAILNNYYDQASTNFVLLFETLHGFCATVVMILIHHPYRQAFLNMFFKCLMKIEEERPRSVISVGPTLIINDKV</sequence>
<dbReference type="EMBL" id="DS268409">
    <property type="protein sequence ID" value="EFO95395.1"/>
    <property type="molecule type" value="Genomic_DNA"/>
</dbReference>
<dbReference type="Proteomes" id="UP000008281">
    <property type="component" value="Unassembled WGS sequence"/>
</dbReference>
<feature type="transmembrane region" description="Helical" evidence="1">
    <location>
        <begin position="245"/>
        <end position="273"/>
    </location>
</feature>
<feature type="transmembrane region" description="Helical" evidence="1">
    <location>
        <begin position="57"/>
        <end position="82"/>
    </location>
</feature>
<dbReference type="eggNOG" id="ENOG502TJJ5">
    <property type="taxonomic scope" value="Eukaryota"/>
</dbReference>
<dbReference type="OrthoDB" id="5822701at2759"/>
<evidence type="ECO:0000313" key="2">
    <source>
        <dbReference type="EMBL" id="EFO95395.1"/>
    </source>
</evidence>
<dbReference type="HOGENOM" id="CLU_042960_1_1_1"/>
<feature type="transmembrane region" description="Helical" evidence="1">
    <location>
        <begin position="285"/>
        <end position="304"/>
    </location>
</feature>
<dbReference type="InParanoid" id="E3LI10"/>
<keyword evidence="1" id="KW-0812">Transmembrane</keyword>
<name>E3LI10_CAERE</name>
<keyword evidence="1" id="KW-1133">Transmembrane helix</keyword>
<keyword evidence="3" id="KW-1185">Reference proteome</keyword>
<protein>
    <recommendedName>
        <fullName evidence="4">Serpentine Receptor, class H</fullName>
    </recommendedName>
</protein>
<feature type="transmembrane region" description="Helical" evidence="1">
    <location>
        <begin position="202"/>
        <end position="224"/>
    </location>
</feature>
<dbReference type="InterPro" id="IPR019422">
    <property type="entry name" value="7TM_GPCR_serpentine_rcpt_Srh"/>
</dbReference>